<keyword evidence="2" id="KW-1185">Reference proteome</keyword>
<dbReference type="Proteomes" id="UP000076796">
    <property type="component" value="Unassembled WGS sequence"/>
</dbReference>
<proteinExistence type="predicted"/>
<sequence length="92" mass="10398">MRKRFRVKLSSCTHCGADYQNSQSSYLCDEVNLDKHKICGNCQIGKLFITDVIGEVCVLCGELAKISDKKNKCNECEAKFELAAERDKQMES</sequence>
<evidence type="ECO:0000313" key="1">
    <source>
        <dbReference type="EMBL" id="KZS45027.1"/>
    </source>
</evidence>
<evidence type="ECO:0000313" key="2">
    <source>
        <dbReference type="Proteomes" id="UP000076796"/>
    </source>
</evidence>
<accession>A0A163GKW2</accession>
<protein>
    <submittedName>
        <fullName evidence="1">Uncharacterized protein</fullName>
    </submittedName>
</protein>
<organism evidence="1 2">
    <name type="scientific">Paenibacillus glucanolyticus</name>
    <dbReference type="NCBI Taxonomy" id="59843"/>
    <lineage>
        <taxon>Bacteria</taxon>
        <taxon>Bacillati</taxon>
        <taxon>Bacillota</taxon>
        <taxon>Bacilli</taxon>
        <taxon>Bacillales</taxon>
        <taxon>Paenibacillaceae</taxon>
        <taxon>Paenibacillus</taxon>
    </lineage>
</organism>
<dbReference type="EMBL" id="LWMH01000001">
    <property type="protein sequence ID" value="KZS45027.1"/>
    <property type="molecule type" value="Genomic_DNA"/>
</dbReference>
<name>A0A163GKW2_9BACL</name>
<dbReference type="AlphaFoldDB" id="A0A163GKW2"/>
<reference evidence="1" key="1">
    <citation type="journal article" date="2016" name="Genome Announc.">
        <title>Draft genomes of two strains of Paenibacillus glucanolyticus with capability to degrade lignocellulose.</title>
        <authorList>
            <person name="Mathews S.L."/>
            <person name="Pawlak J."/>
            <person name="Grunden A.M."/>
        </authorList>
    </citation>
    <scope>NUCLEOTIDE SEQUENCE [LARGE SCALE GENOMIC DNA]</scope>
    <source>
        <strain evidence="1">SLM1</strain>
    </source>
</reference>
<gene>
    <name evidence="1" type="ORF">AWU65_03330</name>
</gene>
<comment type="caution">
    <text evidence="1">The sequence shown here is derived from an EMBL/GenBank/DDBJ whole genome shotgun (WGS) entry which is preliminary data.</text>
</comment>
<dbReference type="RefSeq" id="WP_063477531.1">
    <property type="nucleotide sequence ID" value="NZ_JBCMWP010000019.1"/>
</dbReference>